<reference evidence="5 6" key="1">
    <citation type="submission" date="2020-08" db="EMBL/GenBank/DDBJ databases">
        <title>Genomic Encyclopedia of Type Strains, Phase IV (KMG-IV): sequencing the most valuable type-strain genomes for metagenomic binning, comparative biology and taxonomic classification.</title>
        <authorList>
            <person name="Goeker M."/>
        </authorList>
    </citation>
    <scope>NUCLEOTIDE SEQUENCE [LARGE SCALE GENOMIC DNA]</scope>
    <source>
        <strain evidence="5 6">DSM 14552</strain>
    </source>
</reference>
<evidence type="ECO:0000259" key="4">
    <source>
        <dbReference type="Pfam" id="PF01464"/>
    </source>
</evidence>
<dbReference type="CDD" id="cd00254">
    <property type="entry name" value="LT-like"/>
    <property type="match status" value="1"/>
</dbReference>
<proteinExistence type="inferred from homology"/>
<feature type="domain" description="Transglycosylase SLT" evidence="4">
    <location>
        <begin position="180"/>
        <end position="280"/>
    </location>
</feature>
<keyword evidence="3" id="KW-0472">Membrane</keyword>
<name>A0A7W6EX31_9SPHN</name>
<evidence type="ECO:0000313" key="5">
    <source>
        <dbReference type="EMBL" id="MBB3861992.1"/>
    </source>
</evidence>
<comment type="similarity">
    <text evidence="1">Belongs to the transglycosylase Slt family.</text>
</comment>
<dbReference type="PANTHER" id="PTHR37423:SF2">
    <property type="entry name" value="MEMBRANE-BOUND LYTIC MUREIN TRANSGLYCOSYLASE C"/>
    <property type="match status" value="1"/>
</dbReference>
<dbReference type="SUPFAM" id="SSF53955">
    <property type="entry name" value="Lysozyme-like"/>
    <property type="match status" value="1"/>
</dbReference>
<dbReference type="EMBL" id="JACICY010000009">
    <property type="protein sequence ID" value="MBB3861992.1"/>
    <property type="molecule type" value="Genomic_DNA"/>
</dbReference>
<accession>A0A7W6EX31</accession>
<sequence>MQSLTLTRRAGANHTLASKFGRALNIAIPVAIAALAASAAYAGADTTFTPALTKFTYKLCSIYVPIRFGHRRNRDMKLKWATVTAAVAGLAFVVPAQAQEETAPEAAASPEVRPYGFRVEEASNGFQLVEHGIWQGPQNMTTSAAPSLEAGRTYLPYRYAKPESRGPSGFRRASYLPHIYAAETQYALPAGLLDALVWTESRYNPVAISKAGAAGLGQLMPATARDLGVSNRFDPMANIFGAARYLRQMLDKFGVVHLALAAYNAGPGAVERAGGIPRNGETPAYVRDVLRHWRF</sequence>
<evidence type="ECO:0000313" key="6">
    <source>
        <dbReference type="Proteomes" id="UP000562395"/>
    </source>
</evidence>
<dbReference type="InterPro" id="IPR023346">
    <property type="entry name" value="Lysozyme-like_dom_sf"/>
</dbReference>
<dbReference type="PANTHER" id="PTHR37423">
    <property type="entry name" value="SOLUBLE LYTIC MUREIN TRANSGLYCOSYLASE-RELATED"/>
    <property type="match status" value="1"/>
</dbReference>
<comment type="similarity">
    <text evidence="2">Belongs to the virb1 family.</text>
</comment>
<dbReference type="Pfam" id="PF01464">
    <property type="entry name" value="SLT"/>
    <property type="match status" value="1"/>
</dbReference>
<dbReference type="Proteomes" id="UP000562395">
    <property type="component" value="Unassembled WGS sequence"/>
</dbReference>
<dbReference type="AlphaFoldDB" id="A0A7W6EX31"/>
<evidence type="ECO:0000256" key="3">
    <source>
        <dbReference type="SAM" id="Phobius"/>
    </source>
</evidence>
<dbReference type="InterPro" id="IPR008258">
    <property type="entry name" value="Transglycosylase_SLT_dom_1"/>
</dbReference>
<keyword evidence="3" id="KW-1133">Transmembrane helix</keyword>
<gene>
    <name evidence="5" type="ORF">GGQ88_003286</name>
</gene>
<evidence type="ECO:0000256" key="1">
    <source>
        <dbReference type="ARBA" id="ARBA00007734"/>
    </source>
</evidence>
<keyword evidence="6" id="KW-1185">Reference proteome</keyword>
<keyword evidence="3" id="KW-0812">Transmembrane</keyword>
<evidence type="ECO:0000256" key="2">
    <source>
        <dbReference type="ARBA" id="ARBA00009387"/>
    </source>
</evidence>
<feature type="transmembrane region" description="Helical" evidence="3">
    <location>
        <begin position="20"/>
        <end position="42"/>
    </location>
</feature>
<comment type="caution">
    <text evidence="5">The sequence shown here is derived from an EMBL/GenBank/DDBJ whole genome shotgun (WGS) entry which is preliminary data.</text>
</comment>
<dbReference type="Gene3D" id="1.10.530.10">
    <property type="match status" value="1"/>
</dbReference>
<protein>
    <submittedName>
        <fullName evidence="5">Soluble lytic murein transglycosylase-like protein</fullName>
    </submittedName>
</protein>
<organism evidence="5 6">
    <name type="scientific">Novosphingobium hassiacum</name>
    <dbReference type="NCBI Taxonomy" id="173676"/>
    <lineage>
        <taxon>Bacteria</taxon>
        <taxon>Pseudomonadati</taxon>
        <taxon>Pseudomonadota</taxon>
        <taxon>Alphaproteobacteria</taxon>
        <taxon>Sphingomonadales</taxon>
        <taxon>Sphingomonadaceae</taxon>
        <taxon>Novosphingobium</taxon>
    </lineage>
</organism>